<evidence type="ECO:0000313" key="3">
    <source>
        <dbReference type="Proteomes" id="UP000077521"/>
    </source>
</evidence>
<evidence type="ECO:0000256" key="1">
    <source>
        <dbReference type="SAM" id="MobiDB-lite"/>
    </source>
</evidence>
<feature type="region of interest" description="Disordered" evidence="1">
    <location>
        <begin position="166"/>
        <end position="279"/>
    </location>
</feature>
<feature type="compositionally biased region" description="Basic and acidic residues" evidence="1">
    <location>
        <begin position="212"/>
        <end position="222"/>
    </location>
</feature>
<sequence>MVRKWLESHHSILDKDEIKTIYDVLRLCGPGELFERRPISVIPDEEPGIQWCEVMERMSTSIPIPEAQDPIDINHCVFNLGRALFVRVGWEEVLQGATPIPDQHVLFRLLSGLLTLHQHAYIQKKDHFNFPDPTKTRAHEVLHETLNVLYAKYYVTVGAVPDVDEEQEAGVGGSSRWKRRRGCESSWRSGGSSSSQRRRMGGGSIQRRERRRSVSERRGSGKERRRSGKERRRNGSSHRIDESGSGDSRNSSATEGGGAGAGGGAAMKAGGAGAGTGDGRRLLSSVEEAMAGAEGADAAAAALLSG</sequence>
<dbReference type="EMBL" id="LWDF02000840">
    <property type="protein sequence ID" value="KAE8241876.1"/>
    <property type="molecule type" value="Genomic_DNA"/>
</dbReference>
<reference evidence="2" key="2">
    <citation type="journal article" date="2019" name="IMA Fungus">
        <title>Genome sequencing and comparison of five Tilletia species to identify candidate genes for the detection of regulated species infecting wheat.</title>
        <authorList>
            <person name="Nguyen H.D.T."/>
            <person name="Sultana T."/>
            <person name="Kesanakurti P."/>
            <person name="Hambleton S."/>
        </authorList>
    </citation>
    <scope>NUCLEOTIDE SEQUENCE</scope>
    <source>
        <strain evidence="2">DAOMC 236416</strain>
    </source>
</reference>
<feature type="compositionally biased region" description="Basic residues" evidence="1">
    <location>
        <begin position="223"/>
        <end position="236"/>
    </location>
</feature>
<accession>A0A177T4K1</accession>
<feature type="compositionally biased region" description="Gly residues" evidence="1">
    <location>
        <begin position="255"/>
        <end position="277"/>
    </location>
</feature>
<organism evidence="2 3">
    <name type="scientific">Tilletia indica</name>
    <dbReference type="NCBI Taxonomy" id="43049"/>
    <lineage>
        <taxon>Eukaryota</taxon>
        <taxon>Fungi</taxon>
        <taxon>Dikarya</taxon>
        <taxon>Basidiomycota</taxon>
        <taxon>Ustilaginomycotina</taxon>
        <taxon>Exobasidiomycetes</taxon>
        <taxon>Tilletiales</taxon>
        <taxon>Tilletiaceae</taxon>
        <taxon>Tilletia</taxon>
    </lineage>
</organism>
<evidence type="ECO:0000313" key="2">
    <source>
        <dbReference type="EMBL" id="KAE8241876.1"/>
    </source>
</evidence>
<feature type="compositionally biased region" description="Polar residues" evidence="1">
    <location>
        <begin position="245"/>
        <end position="254"/>
    </location>
</feature>
<dbReference type="Proteomes" id="UP000077521">
    <property type="component" value="Unassembled WGS sequence"/>
</dbReference>
<feature type="compositionally biased region" description="Low complexity" evidence="1">
    <location>
        <begin position="184"/>
        <end position="195"/>
    </location>
</feature>
<dbReference type="AlphaFoldDB" id="A0A177T4K1"/>
<comment type="caution">
    <text evidence="2">The sequence shown here is derived from an EMBL/GenBank/DDBJ whole genome shotgun (WGS) entry which is preliminary data.</text>
</comment>
<name>A0A177T4K1_9BASI</name>
<keyword evidence="3" id="KW-1185">Reference proteome</keyword>
<protein>
    <submittedName>
        <fullName evidence="2">Uncharacterized protein</fullName>
    </submittedName>
</protein>
<gene>
    <name evidence="2" type="ORF">A4X13_0g7223</name>
</gene>
<reference evidence="2" key="1">
    <citation type="submission" date="2016-04" db="EMBL/GenBank/DDBJ databases">
        <authorList>
            <person name="Nguyen H.D."/>
            <person name="Samba Siva P."/>
            <person name="Cullis J."/>
            <person name="Levesque C.A."/>
            <person name="Hambleton S."/>
        </authorList>
    </citation>
    <scope>NUCLEOTIDE SEQUENCE</scope>
    <source>
        <strain evidence="2">DAOMC 236416</strain>
    </source>
</reference>
<proteinExistence type="predicted"/>